<dbReference type="PROSITE" id="PS50928">
    <property type="entry name" value="ABC_TM1"/>
    <property type="match status" value="1"/>
</dbReference>
<evidence type="ECO:0000256" key="7">
    <source>
        <dbReference type="RuleBase" id="RU363032"/>
    </source>
</evidence>
<dbReference type="Proteomes" id="UP000268727">
    <property type="component" value="Unassembled WGS sequence"/>
</dbReference>
<evidence type="ECO:0000256" key="1">
    <source>
        <dbReference type="ARBA" id="ARBA00004651"/>
    </source>
</evidence>
<evidence type="ECO:0000256" key="5">
    <source>
        <dbReference type="ARBA" id="ARBA00022989"/>
    </source>
</evidence>
<gene>
    <name evidence="10" type="ORF">EDD40_1352</name>
</gene>
<dbReference type="GO" id="GO:0055085">
    <property type="term" value="P:transmembrane transport"/>
    <property type="evidence" value="ECO:0007669"/>
    <property type="project" value="InterPro"/>
</dbReference>
<dbReference type="CDD" id="cd06261">
    <property type="entry name" value="TM_PBP2"/>
    <property type="match status" value="1"/>
</dbReference>
<evidence type="ECO:0000259" key="9">
    <source>
        <dbReference type="PROSITE" id="PS50928"/>
    </source>
</evidence>
<evidence type="ECO:0000256" key="4">
    <source>
        <dbReference type="ARBA" id="ARBA00022692"/>
    </source>
</evidence>
<feature type="transmembrane region" description="Helical" evidence="7">
    <location>
        <begin position="173"/>
        <end position="197"/>
    </location>
</feature>
<dbReference type="InterPro" id="IPR050809">
    <property type="entry name" value="UgpAE/MalFG_permease"/>
</dbReference>
<evidence type="ECO:0000313" key="11">
    <source>
        <dbReference type="Proteomes" id="UP000268727"/>
    </source>
</evidence>
<feature type="transmembrane region" description="Helical" evidence="7">
    <location>
        <begin position="131"/>
        <end position="152"/>
    </location>
</feature>
<dbReference type="EMBL" id="RJKM01000001">
    <property type="protein sequence ID" value="ROP36090.1"/>
    <property type="molecule type" value="Genomic_DNA"/>
</dbReference>
<evidence type="ECO:0000256" key="2">
    <source>
        <dbReference type="ARBA" id="ARBA00022448"/>
    </source>
</evidence>
<keyword evidence="2 7" id="KW-0813">Transport</keyword>
<dbReference type="Gene3D" id="1.10.3720.10">
    <property type="entry name" value="MetI-like"/>
    <property type="match status" value="1"/>
</dbReference>
<dbReference type="Pfam" id="PF00528">
    <property type="entry name" value="BPD_transp_1"/>
    <property type="match status" value="1"/>
</dbReference>
<evidence type="ECO:0000256" key="3">
    <source>
        <dbReference type="ARBA" id="ARBA00022475"/>
    </source>
</evidence>
<accession>A0A3N1H0N9</accession>
<comment type="similarity">
    <text evidence="7">Belongs to the binding-protein-dependent transport system permease family.</text>
</comment>
<keyword evidence="3" id="KW-1003">Cell membrane</keyword>
<keyword evidence="5 7" id="KW-1133">Transmembrane helix</keyword>
<evidence type="ECO:0000256" key="8">
    <source>
        <dbReference type="SAM" id="MobiDB-lite"/>
    </source>
</evidence>
<feature type="transmembrane region" description="Helical" evidence="7">
    <location>
        <begin position="320"/>
        <end position="341"/>
    </location>
</feature>
<name>A0A3N1H0N9_9PSEU</name>
<sequence>MTNLCNRFIFVTILFRLGTAREAFDVSMTRVRGGTGGASPPTGKAPAPPEGGRPRPGHLRRLRADRVLLLVAAPGLAYFLFFHYGALFGNVLAFQDYVPFLGVPGSEWVGLAHFERMASDPLFWNAVKNTLLIAALQLVFFFPAPLALALLLDSVVGDTLRRFVQSVVYLPHFLSWVIVVALFQQVLGGAGVVNGWLSDLGVGGVSIIGNADAYGPLVVAQLVWKECGWATIIFLAALSQVDEQQYEAAALDGAGWWRRVWHVTLPAIRPVIVLLLVLRLGEFLSIGFEQFFLQRQSVGPEAGEVLETFVYFTGFANGDFGYAAAVGLFKGAVGVALVYAANKVAHRLGEQGVYKA</sequence>
<dbReference type="PANTHER" id="PTHR43227:SF11">
    <property type="entry name" value="BLL4140 PROTEIN"/>
    <property type="match status" value="1"/>
</dbReference>
<evidence type="ECO:0000256" key="6">
    <source>
        <dbReference type="ARBA" id="ARBA00023136"/>
    </source>
</evidence>
<comment type="caution">
    <text evidence="10">The sequence shown here is derived from an EMBL/GenBank/DDBJ whole genome shotgun (WGS) entry which is preliminary data.</text>
</comment>
<keyword evidence="4 7" id="KW-0812">Transmembrane</keyword>
<dbReference type="PANTHER" id="PTHR43227">
    <property type="entry name" value="BLL4140 PROTEIN"/>
    <property type="match status" value="1"/>
</dbReference>
<dbReference type="SUPFAM" id="SSF161098">
    <property type="entry name" value="MetI-like"/>
    <property type="match status" value="1"/>
</dbReference>
<proteinExistence type="inferred from homology"/>
<dbReference type="InterPro" id="IPR000515">
    <property type="entry name" value="MetI-like"/>
</dbReference>
<feature type="transmembrane region" description="Helical" evidence="7">
    <location>
        <begin position="67"/>
        <end position="87"/>
    </location>
</feature>
<dbReference type="AlphaFoldDB" id="A0A3N1H0N9"/>
<keyword evidence="6 7" id="KW-0472">Membrane</keyword>
<evidence type="ECO:0000313" key="10">
    <source>
        <dbReference type="EMBL" id="ROP36090.1"/>
    </source>
</evidence>
<feature type="region of interest" description="Disordered" evidence="8">
    <location>
        <begin position="31"/>
        <end position="56"/>
    </location>
</feature>
<keyword evidence="11" id="KW-1185">Reference proteome</keyword>
<dbReference type="GO" id="GO:0005886">
    <property type="term" value="C:plasma membrane"/>
    <property type="evidence" value="ECO:0007669"/>
    <property type="project" value="UniProtKB-SubCell"/>
</dbReference>
<organism evidence="10 11">
    <name type="scientific">Saccharothrix texasensis</name>
    <dbReference type="NCBI Taxonomy" id="103734"/>
    <lineage>
        <taxon>Bacteria</taxon>
        <taxon>Bacillati</taxon>
        <taxon>Actinomycetota</taxon>
        <taxon>Actinomycetes</taxon>
        <taxon>Pseudonocardiales</taxon>
        <taxon>Pseudonocardiaceae</taxon>
        <taxon>Saccharothrix</taxon>
    </lineage>
</organism>
<comment type="subcellular location">
    <subcellularLocation>
        <location evidence="1 7">Cell membrane</location>
        <topology evidence="1 7">Multi-pass membrane protein</topology>
    </subcellularLocation>
</comment>
<dbReference type="InterPro" id="IPR035906">
    <property type="entry name" value="MetI-like_sf"/>
</dbReference>
<protein>
    <submittedName>
        <fullName evidence="10">Carbohydrate ABC transporter membrane protein 1 (CUT1 family)</fullName>
    </submittedName>
</protein>
<reference evidence="10 11" key="1">
    <citation type="submission" date="2018-11" db="EMBL/GenBank/DDBJ databases">
        <title>Sequencing the genomes of 1000 actinobacteria strains.</title>
        <authorList>
            <person name="Klenk H.-P."/>
        </authorList>
    </citation>
    <scope>NUCLEOTIDE SEQUENCE [LARGE SCALE GENOMIC DNA]</scope>
    <source>
        <strain evidence="10 11">DSM 44231</strain>
    </source>
</reference>
<feature type="domain" description="ABC transmembrane type-1" evidence="9">
    <location>
        <begin position="127"/>
        <end position="341"/>
    </location>
</feature>